<dbReference type="RefSeq" id="WP_305426092.1">
    <property type="nucleotide sequence ID" value="NZ_CP117430.1"/>
</dbReference>
<proteinExistence type="predicted"/>
<reference evidence="1 2" key="1">
    <citation type="submission" date="2023-02" db="EMBL/GenBank/DDBJ databases">
        <title>Evolution of Hrp T3SS in non-pathogenic Pseudomonas fluorescens.</title>
        <authorList>
            <person name="Liao K."/>
            <person name="Wei H."/>
            <person name="Gu Y."/>
        </authorList>
    </citation>
    <scope>NUCLEOTIDE SEQUENCE [LARGE SCALE GENOMIC DNA]</scope>
    <source>
        <strain evidence="1 2">FP607</strain>
    </source>
</reference>
<dbReference type="Proteomes" id="UP001230768">
    <property type="component" value="Chromosome"/>
</dbReference>
<keyword evidence="2" id="KW-1185">Reference proteome</keyword>
<dbReference type="EMBL" id="CP117430">
    <property type="protein sequence ID" value="WLI20358.1"/>
    <property type="molecule type" value="Genomic_DNA"/>
</dbReference>
<protein>
    <recommendedName>
        <fullName evidence="3">Immunity protein 30 domain-containing protein</fullName>
    </recommendedName>
</protein>
<evidence type="ECO:0000313" key="1">
    <source>
        <dbReference type="EMBL" id="WLI20358.1"/>
    </source>
</evidence>
<organism evidence="1 2">
    <name type="scientific">Pseudomonas wuhanensis</name>
    <dbReference type="NCBI Taxonomy" id="2954098"/>
    <lineage>
        <taxon>Bacteria</taxon>
        <taxon>Pseudomonadati</taxon>
        <taxon>Pseudomonadota</taxon>
        <taxon>Gammaproteobacteria</taxon>
        <taxon>Pseudomonadales</taxon>
        <taxon>Pseudomonadaceae</taxon>
        <taxon>Pseudomonas</taxon>
    </lineage>
</organism>
<name>A0ABY9GXD3_9PSED</name>
<evidence type="ECO:0000313" key="2">
    <source>
        <dbReference type="Proteomes" id="UP001230768"/>
    </source>
</evidence>
<accession>A0ABY9GXD3</accession>
<sequence>MEDIEKNYRATPTNSRKYPKRLTDYVTDLVKRGRILEAKHFFLELCKISPHHDKTIRLGYTIAIATFDNDWVLKYDQLLTDSASDINEVLWFQLRYYQSQNNIPACETVSCELLEKRLNNDHFSAVLETCIERQSYVVAESLARYLVKNRLALSPPVSNWFKQIVITRLIHTLQRYK</sequence>
<gene>
    <name evidence="1" type="ORF">PSH88_10105</name>
</gene>
<evidence type="ECO:0008006" key="3">
    <source>
        <dbReference type="Google" id="ProtNLM"/>
    </source>
</evidence>